<dbReference type="GO" id="GO:0016485">
    <property type="term" value="P:protein processing"/>
    <property type="evidence" value="ECO:0007669"/>
    <property type="project" value="TreeGrafter"/>
</dbReference>
<gene>
    <name evidence="2" type="ORF">V5799_020736</name>
</gene>
<sequence>MGKLKAHIGSPGQKLDENFMNQYYARFPDIPPNSSFFGGWLKTRSALVHQKWTDQTNAIFSISRLTSYYVYEDNVVIIPAGALLPVFFPADGNAVLNYAKLGNDLAHKIMKAFDRTGILYDENGQVNPWNTTATVQRYIFNMRCLHHSHEKAGYSPLDLPLNETVASENVADLAAATTAHAAYQMLHTSERSNTLPGLNITAEELYFIGRCTDACKYKNYTDTPAGHLSRPSSRCEVPAMNMEAFAQTYGCSVQARMNPSPKCSVW</sequence>
<dbReference type="PANTHER" id="PTHR11733">
    <property type="entry name" value="ZINC METALLOPROTEASE FAMILY M13 NEPRILYSIN-RELATED"/>
    <property type="match status" value="1"/>
</dbReference>
<dbReference type="SUPFAM" id="SSF55486">
    <property type="entry name" value="Metalloproteases ('zincins'), catalytic domain"/>
    <property type="match status" value="1"/>
</dbReference>
<evidence type="ECO:0000313" key="3">
    <source>
        <dbReference type="Proteomes" id="UP001321473"/>
    </source>
</evidence>
<dbReference type="PRINTS" id="PR00786">
    <property type="entry name" value="NEPRILYSIN"/>
</dbReference>
<dbReference type="AlphaFoldDB" id="A0AAQ4ETW7"/>
<reference evidence="2 3" key="1">
    <citation type="journal article" date="2023" name="Arcadia Sci">
        <title>De novo assembly of a long-read Amblyomma americanum tick genome.</title>
        <authorList>
            <person name="Chou S."/>
            <person name="Poskanzer K.E."/>
            <person name="Rollins M."/>
            <person name="Thuy-Boun P.S."/>
        </authorList>
    </citation>
    <scope>NUCLEOTIDE SEQUENCE [LARGE SCALE GENOMIC DNA]</scope>
    <source>
        <strain evidence="2">F_SG_1</strain>
        <tissue evidence="2">Salivary glands</tissue>
    </source>
</reference>
<name>A0AAQ4ETW7_AMBAM</name>
<dbReference type="Gene3D" id="3.40.390.10">
    <property type="entry name" value="Collagenase (Catalytic Domain)"/>
    <property type="match status" value="1"/>
</dbReference>
<accession>A0AAQ4ETW7</accession>
<comment type="caution">
    <text evidence="2">The sequence shown here is derived from an EMBL/GenBank/DDBJ whole genome shotgun (WGS) entry which is preliminary data.</text>
</comment>
<dbReference type="Pfam" id="PF01431">
    <property type="entry name" value="Peptidase_M13"/>
    <property type="match status" value="1"/>
</dbReference>
<keyword evidence="3" id="KW-1185">Reference proteome</keyword>
<evidence type="ECO:0000313" key="2">
    <source>
        <dbReference type="EMBL" id="KAK8777923.1"/>
    </source>
</evidence>
<dbReference type="InterPro" id="IPR024079">
    <property type="entry name" value="MetalloPept_cat_dom_sf"/>
</dbReference>
<dbReference type="GO" id="GO:0005886">
    <property type="term" value="C:plasma membrane"/>
    <property type="evidence" value="ECO:0007669"/>
    <property type="project" value="TreeGrafter"/>
</dbReference>
<dbReference type="InterPro" id="IPR018497">
    <property type="entry name" value="Peptidase_M13_C"/>
</dbReference>
<dbReference type="PANTHER" id="PTHR11733:SF241">
    <property type="entry name" value="GH26575P-RELATED"/>
    <property type="match status" value="1"/>
</dbReference>
<dbReference type="GO" id="GO:0004222">
    <property type="term" value="F:metalloendopeptidase activity"/>
    <property type="evidence" value="ECO:0007669"/>
    <property type="project" value="InterPro"/>
</dbReference>
<feature type="domain" description="Peptidase M13 C-terminal" evidence="1">
    <location>
        <begin position="67"/>
        <end position="265"/>
    </location>
</feature>
<dbReference type="Proteomes" id="UP001321473">
    <property type="component" value="Unassembled WGS sequence"/>
</dbReference>
<dbReference type="InterPro" id="IPR000718">
    <property type="entry name" value="Peptidase_M13"/>
</dbReference>
<evidence type="ECO:0000259" key="1">
    <source>
        <dbReference type="Pfam" id="PF01431"/>
    </source>
</evidence>
<protein>
    <recommendedName>
        <fullName evidence="1">Peptidase M13 C-terminal domain-containing protein</fullName>
    </recommendedName>
</protein>
<organism evidence="2 3">
    <name type="scientific">Amblyomma americanum</name>
    <name type="common">Lone star tick</name>
    <dbReference type="NCBI Taxonomy" id="6943"/>
    <lineage>
        <taxon>Eukaryota</taxon>
        <taxon>Metazoa</taxon>
        <taxon>Ecdysozoa</taxon>
        <taxon>Arthropoda</taxon>
        <taxon>Chelicerata</taxon>
        <taxon>Arachnida</taxon>
        <taxon>Acari</taxon>
        <taxon>Parasitiformes</taxon>
        <taxon>Ixodida</taxon>
        <taxon>Ixodoidea</taxon>
        <taxon>Ixodidae</taxon>
        <taxon>Amblyomminae</taxon>
        <taxon>Amblyomma</taxon>
    </lineage>
</organism>
<dbReference type="EMBL" id="JARKHS020011309">
    <property type="protein sequence ID" value="KAK8777923.1"/>
    <property type="molecule type" value="Genomic_DNA"/>
</dbReference>
<proteinExistence type="predicted"/>
<dbReference type="PROSITE" id="PS51885">
    <property type="entry name" value="NEPRILYSIN"/>
    <property type="match status" value="1"/>
</dbReference>